<dbReference type="Pfam" id="PF00169">
    <property type="entry name" value="PH"/>
    <property type="match status" value="2"/>
</dbReference>
<feature type="region of interest" description="Disordered" evidence="1">
    <location>
        <begin position="279"/>
        <end position="298"/>
    </location>
</feature>
<evidence type="ECO:0000259" key="2">
    <source>
        <dbReference type="PROSITE" id="PS50003"/>
    </source>
</evidence>
<dbReference type="InterPro" id="IPR051707">
    <property type="entry name" value="PI-Interact_SigTrans_Reg"/>
</dbReference>
<evidence type="ECO:0000256" key="1">
    <source>
        <dbReference type="SAM" id="MobiDB-lite"/>
    </source>
</evidence>
<evidence type="ECO:0000313" key="4">
    <source>
        <dbReference type="Proteomes" id="UP001634394"/>
    </source>
</evidence>
<comment type="caution">
    <text evidence="3">The sequence shown here is derived from an EMBL/GenBank/DDBJ whole genome shotgun (WGS) entry which is preliminary data.</text>
</comment>
<feature type="domain" description="PH" evidence="2">
    <location>
        <begin position="7"/>
        <end position="122"/>
    </location>
</feature>
<keyword evidence="4" id="KW-1185">Reference proteome</keyword>
<accession>A0ABD3VTK8</accession>
<gene>
    <name evidence="3" type="ORF">ACJMK2_006577</name>
</gene>
<dbReference type="InterPro" id="IPR011993">
    <property type="entry name" value="PH-like_dom_sf"/>
</dbReference>
<feature type="region of interest" description="Disordered" evidence="1">
    <location>
        <begin position="311"/>
        <end position="351"/>
    </location>
</feature>
<sequence length="351" mass="39479">MSFADQNGRPCGWLQIVEIDMQNPSKRGYFVLDKTEGKLKCYMSSDDSEPAPTSIPKAVKANKNADFSINLKYISKVSDARKIKTKVENSFVINYAGKQCFLAARTEEEMTLWIEQLNDASKITVPKKEGGDDEKTGTYTAEIAGGVVVIVPNKENKGNDSEEATEPKRSAESIPALMSGFCVKQGAVRKNWKRRFFVLNDSGFSYYKSEQELSPIRLIPLTDISYAKTVDRSQHPTRDNLFEVITPKRTFFIQCDTPAESVNWADAINKLVQGNKLLSNETQAETRPKIPGSADMQDEVRPYSKAVWFTENRSSTTAKEGTGRPNLRMSERSGRQTNSSRSSSKRSWHLW</sequence>
<dbReference type="Proteomes" id="UP001634394">
    <property type="component" value="Unassembled WGS sequence"/>
</dbReference>
<dbReference type="FunFam" id="2.30.29.30:FF:000286">
    <property type="entry name" value="PH-protein kinase domain containing protein"/>
    <property type="match status" value="1"/>
</dbReference>
<dbReference type="EMBL" id="JBJQND010000010">
    <property type="protein sequence ID" value="KAL3864934.1"/>
    <property type="molecule type" value="Genomic_DNA"/>
</dbReference>
<feature type="domain" description="PH" evidence="2">
    <location>
        <begin position="175"/>
        <end position="273"/>
    </location>
</feature>
<dbReference type="AlphaFoldDB" id="A0ABD3VTK8"/>
<dbReference type="Gene3D" id="2.30.29.30">
    <property type="entry name" value="Pleckstrin-homology domain (PH domain)/Phosphotyrosine-binding domain (PTB)"/>
    <property type="match status" value="2"/>
</dbReference>
<dbReference type="PANTHER" id="PTHR14336:SF8">
    <property type="entry name" value="PROTEIN OPY1"/>
    <property type="match status" value="1"/>
</dbReference>
<evidence type="ECO:0000313" key="3">
    <source>
        <dbReference type="EMBL" id="KAL3864934.1"/>
    </source>
</evidence>
<dbReference type="PANTHER" id="PTHR14336">
    <property type="entry name" value="TANDEM PH DOMAIN CONTAINING PROTEIN"/>
    <property type="match status" value="1"/>
</dbReference>
<dbReference type="SUPFAM" id="SSF50729">
    <property type="entry name" value="PH domain-like"/>
    <property type="match status" value="2"/>
</dbReference>
<organism evidence="3 4">
    <name type="scientific">Sinanodonta woodiana</name>
    <name type="common">Chinese pond mussel</name>
    <name type="synonym">Anodonta woodiana</name>
    <dbReference type="NCBI Taxonomy" id="1069815"/>
    <lineage>
        <taxon>Eukaryota</taxon>
        <taxon>Metazoa</taxon>
        <taxon>Spiralia</taxon>
        <taxon>Lophotrochozoa</taxon>
        <taxon>Mollusca</taxon>
        <taxon>Bivalvia</taxon>
        <taxon>Autobranchia</taxon>
        <taxon>Heteroconchia</taxon>
        <taxon>Palaeoheterodonta</taxon>
        <taxon>Unionida</taxon>
        <taxon>Unionoidea</taxon>
        <taxon>Unionidae</taxon>
        <taxon>Unioninae</taxon>
        <taxon>Sinanodonta</taxon>
    </lineage>
</organism>
<dbReference type="SMART" id="SM00233">
    <property type="entry name" value="PH"/>
    <property type="match status" value="2"/>
</dbReference>
<dbReference type="PROSITE" id="PS50003">
    <property type="entry name" value="PH_DOMAIN"/>
    <property type="match status" value="2"/>
</dbReference>
<proteinExistence type="predicted"/>
<name>A0ABD3VTK8_SINWO</name>
<dbReference type="InterPro" id="IPR001849">
    <property type="entry name" value="PH_domain"/>
</dbReference>
<protein>
    <recommendedName>
        <fullName evidence="2">PH domain-containing protein</fullName>
    </recommendedName>
</protein>
<reference evidence="3 4" key="1">
    <citation type="submission" date="2024-11" db="EMBL/GenBank/DDBJ databases">
        <title>Chromosome-level genome assembly of the freshwater bivalve Anodonta woodiana.</title>
        <authorList>
            <person name="Chen X."/>
        </authorList>
    </citation>
    <scope>NUCLEOTIDE SEQUENCE [LARGE SCALE GENOMIC DNA]</scope>
    <source>
        <strain evidence="3">MN2024</strain>
        <tissue evidence="3">Gills</tissue>
    </source>
</reference>